<keyword evidence="2" id="KW-0547">Nucleotide-binding</keyword>
<evidence type="ECO:0000256" key="1">
    <source>
        <dbReference type="ARBA" id="ARBA00008059"/>
    </source>
</evidence>
<protein>
    <submittedName>
        <fullName evidence="5">IstB-like ATP binding family protein</fullName>
    </submittedName>
</protein>
<dbReference type="Gene3D" id="3.40.50.300">
    <property type="entry name" value="P-loop containing nucleotide triphosphate hydrolases"/>
    <property type="match status" value="1"/>
</dbReference>
<dbReference type="Proteomes" id="UP000035722">
    <property type="component" value="Unassembled WGS sequence"/>
</dbReference>
<dbReference type="GO" id="GO:0005524">
    <property type="term" value="F:ATP binding"/>
    <property type="evidence" value="ECO:0007669"/>
    <property type="project" value="UniProtKB-KW"/>
</dbReference>
<evidence type="ECO:0000313" key="5">
    <source>
        <dbReference type="EMBL" id="CCQ48547.1"/>
    </source>
</evidence>
<proteinExistence type="inferred from homology"/>
<evidence type="ECO:0000259" key="4">
    <source>
        <dbReference type="SMART" id="SM00382"/>
    </source>
</evidence>
<dbReference type="InterPro" id="IPR028350">
    <property type="entry name" value="DNAC/IstB-like"/>
</dbReference>
<dbReference type="GO" id="GO:0006260">
    <property type="term" value="P:DNA replication"/>
    <property type="evidence" value="ECO:0007669"/>
    <property type="project" value="TreeGrafter"/>
</dbReference>
<name>A0A024H9B9_9MICC</name>
<dbReference type="RefSeq" id="WP_050057332.1">
    <property type="nucleotide sequence ID" value="NZ_CAQI01000063.1"/>
</dbReference>
<dbReference type="Pfam" id="PF01695">
    <property type="entry name" value="IstB_IS21"/>
    <property type="match status" value="1"/>
</dbReference>
<dbReference type="STRING" id="861266.ARTSIC4J27_4556"/>
<dbReference type="PANTHER" id="PTHR30050">
    <property type="entry name" value="CHROMOSOMAL REPLICATION INITIATOR PROTEIN DNAA"/>
    <property type="match status" value="1"/>
</dbReference>
<dbReference type="InterPro" id="IPR047661">
    <property type="entry name" value="IstB"/>
</dbReference>
<evidence type="ECO:0000256" key="2">
    <source>
        <dbReference type="ARBA" id="ARBA00022741"/>
    </source>
</evidence>
<gene>
    <name evidence="5" type="primary">tpase1</name>
    <name evidence="5" type="ORF">ARTSIC4J27_4556</name>
</gene>
<evidence type="ECO:0000256" key="3">
    <source>
        <dbReference type="ARBA" id="ARBA00022840"/>
    </source>
</evidence>
<dbReference type="EMBL" id="CAQI01000063">
    <property type="protein sequence ID" value="CCQ48547.1"/>
    <property type="molecule type" value="Genomic_DNA"/>
</dbReference>
<evidence type="ECO:0000313" key="6">
    <source>
        <dbReference type="Proteomes" id="UP000035722"/>
    </source>
</evidence>
<dbReference type="SUPFAM" id="SSF52540">
    <property type="entry name" value="P-loop containing nucleoside triphosphate hydrolases"/>
    <property type="match status" value="1"/>
</dbReference>
<accession>A0A024H9B9</accession>
<keyword evidence="3" id="KW-0067">ATP-binding</keyword>
<dbReference type="PANTHER" id="PTHR30050:SF4">
    <property type="entry name" value="ATP-BINDING PROTEIN RV3427C IN INSERTION SEQUENCE-RELATED"/>
    <property type="match status" value="1"/>
</dbReference>
<dbReference type="InterPro" id="IPR027417">
    <property type="entry name" value="P-loop_NTPase"/>
</dbReference>
<dbReference type="NCBIfam" id="NF005098">
    <property type="entry name" value="PRK06526.1"/>
    <property type="match status" value="1"/>
</dbReference>
<dbReference type="InterPro" id="IPR003593">
    <property type="entry name" value="AAA+_ATPase"/>
</dbReference>
<organism evidence="5 6">
    <name type="scientific">Pseudarthrobacter siccitolerans</name>
    <dbReference type="NCBI Taxonomy" id="861266"/>
    <lineage>
        <taxon>Bacteria</taxon>
        <taxon>Bacillati</taxon>
        <taxon>Actinomycetota</taxon>
        <taxon>Actinomycetes</taxon>
        <taxon>Micrococcales</taxon>
        <taxon>Micrococcaceae</taxon>
        <taxon>Pseudarthrobacter</taxon>
    </lineage>
</organism>
<dbReference type="NCBIfam" id="NF038214">
    <property type="entry name" value="IS21_help_AAA"/>
    <property type="match status" value="1"/>
</dbReference>
<dbReference type="InterPro" id="IPR002611">
    <property type="entry name" value="IstB_ATP-bd"/>
</dbReference>
<feature type="domain" description="AAA+ ATPase" evidence="4">
    <location>
        <begin position="103"/>
        <end position="236"/>
    </location>
</feature>
<dbReference type="OrthoDB" id="9773429at2"/>
<dbReference type="PIRSF" id="PIRSF003073">
    <property type="entry name" value="DNAC_TnpB_IstB"/>
    <property type="match status" value="1"/>
</dbReference>
<dbReference type="SMART" id="SM00382">
    <property type="entry name" value="AAA"/>
    <property type="match status" value="1"/>
</dbReference>
<keyword evidence="6" id="KW-1185">Reference proteome</keyword>
<reference evidence="6" key="1">
    <citation type="journal article" date="2014" name="Genome Announc.">
        <title>Genome Sequence of Arthrobacter siccitolerans 4J27, a Xeroprotectant-Producing Desiccation-Tolerant Microorganism.</title>
        <authorList>
            <person name="Manzanera M."/>
            <person name="Santa-Cruz-Calvo L."/>
            <person name="Vilchez J.I."/>
            <person name="Garcia-Fontana C."/>
            <person name="Silva-Castro G.A."/>
            <person name="Calvo C."/>
            <person name="Gonzalez-Lopez J."/>
        </authorList>
    </citation>
    <scope>NUCLEOTIDE SEQUENCE [LARGE SCALE GENOMIC DNA]</scope>
    <source>
        <strain evidence="6">4J27</strain>
    </source>
</reference>
<sequence length="262" mass="28820">MPAAKETIGQIEYYSRAMKAPRIREAATRLADQAREGGWTHEEYLAAVLSREVAAREASGAEIRARATGFPARKSLEDFNFDHQPGLKRDTIAHLATGAFLAEASNIVLLGPPGTGKTHLATGLGLRATQLGHRVLFATAIDWVARLQAAHQSGRLPQELVKLRRYGLIIVDEVGYIPFEQDAANLFFQLVSSRYEHASLILTSNLPFARWGDVFGDQVVASAMIDRIVHHAEVITLKGSSYRLKHTQVDSLPSTRPENTAE</sequence>
<comment type="similarity">
    <text evidence="1">Belongs to the IS21/IS1162 putative ATP-binding protein family.</text>
</comment>
<dbReference type="AlphaFoldDB" id="A0A024H9B9"/>
<dbReference type="CDD" id="cd00009">
    <property type="entry name" value="AAA"/>
    <property type="match status" value="1"/>
</dbReference>
<comment type="caution">
    <text evidence="5">The sequence shown here is derived from an EMBL/GenBank/DDBJ whole genome shotgun (WGS) entry which is preliminary data.</text>
</comment>